<protein>
    <submittedName>
        <fullName evidence="1">Uncharacterized protein</fullName>
    </submittedName>
</protein>
<name>A0AB37GD97_CORAY</name>
<dbReference type="RefSeq" id="WP_197915309.1">
    <property type="nucleotide sequence ID" value="NZ_CP065628.1"/>
</dbReference>
<dbReference type="EMBL" id="CP065628">
    <property type="protein sequence ID" value="QPR31900.1"/>
    <property type="molecule type" value="Genomic_DNA"/>
</dbReference>
<evidence type="ECO:0000313" key="1">
    <source>
        <dbReference type="EMBL" id="QPR31900.1"/>
    </source>
</evidence>
<proteinExistence type="predicted"/>
<organism evidence="1 3">
    <name type="scientific">Corynebacterium amycolatum</name>
    <dbReference type="NCBI Taxonomy" id="43765"/>
    <lineage>
        <taxon>Bacteria</taxon>
        <taxon>Bacillati</taxon>
        <taxon>Actinomycetota</taxon>
        <taxon>Actinomycetes</taxon>
        <taxon>Mycobacteriales</taxon>
        <taxon>Corynebacteriaceae</taxon>
        <taxon>Corynebacterium</taxon>
    </lineage>
</organism>
<evidence type="ECO:0000313" key="3">
    <source>
        <dbReference type="Proteomes" id="UP000594774"/>
    </source>
</evidence>
<keyword evidence="4" id="KW-1185">Reference proteome</keyword>
<dbReference type="Proteomes" id="UP000594774">
    <property type="component" value="Chromosome"/>
</dbReference>
<dbReference type="Proteomes" id="UP000595198">
    <property type="component" value="Chromosome"/>
</dbReference>
<evidence type="ECO:0000313" key="2">
    <source>
        <dbReference type="EMBL" id="QQB83777.1"/>
    </source>
</evidence>
<sequence length="132" mass="13927">MTNAVLTTGPVTKKVSEKVEKFRFVDLVDGLVKHADGSKLPYGQVQQLAAPVAREEGDISYGLPEYVAVNTHQAVVEVEVAKGATFKVGAAVFVAADGKAAAEGTVKAGIAEREVKNGRVRVHMFHPIALAS</sequence>
<dbReference type="EMBL" id="CP066023">
    <property type="protein sequence ID" value="QQB83777.1"/>
    <property type="molecule type" value="Genomic_DNA"/>
</dbReference>
<reference evidence="3 4" key="1">
    <citation type="submission" date="2020-12" db="EMBL/GenBank/DDBJ databases">
        <title>FDA dAtabase for Regulatory Grade micrObial Sequences (FDA-ARGOS): Supporting development and validation of Infectious Disease Dx tests.</title>
        <authorList>
            <person name="Sproer C."/>
            <person name="Gronow S."/>
            <person name="Severitt S."/>
            <person name="Schroder I."/>
            <person name="Tallon L."/>
            <person name="Sadzewicz L."/>
            <person name="Zhao X."/>
            <person name="Boylan J."/>
            <person name="Ott S."/>
            <person name="Bowen H."/>
            <person name="Vavikolanu K."/>
            <person name="Mehta A."/>
            <person name="Aluvathingal J."/>
            <person name="Nadendla S."/>
            <person name="Lowell S."/>
            <person name="Myers T."/>
            <person name="Yan Y."/>
            <person name="Sichtig H."/>
        </authorList>
    </citation>
    <scope>NUCLEOTIDE SEQUENCE [LARGE SCALE GENOMIC DNA]</scope>
    <source>
        <strain evidence="1 3">FDAARGOS_938</strain>
        <strain evidence="2 4">FDAARGOS_991</strain>
    </source>
</reference>
<dbReference type="AlphaFoldDB" id="A0AB37GD97"/>
<gene>
    <name evidence="1" type="ORF">I6G95_05685</name>
    <name evidence="2" type="ORF">I6H48_06255</name>
</gene>
<evidence type="ECO:0000313" key="4">
    <source>
        <dbReference type="Proteomes" id="UP000595198"/>
    </source>
</evidence>
<accession>A0AB37GD97</accession>